<reference evidence="3 4" key="1">
    <citation type="journal article" date="2020" name="Nat. Food">
        <title>A phased Vanilla planifolia genome enables genetic improvement of flavour and production.</title>
        <authorList>
            <person name="Hasing T."/>
            <person name="Tang H."/>
            <person name="Brym M."/>
            <person name="Khazi F."/>
            <person name="Huang T."/>
            <person name="Chambers A.H."/>
        </authorList>
    </citation>
    <scope>NUCLEOTIDE SEQUENCE [LARGE SCALE GENOMIC DNA]</scope>
    <source>
        <tissue evidence="3">Leaf</tissue>
    </source>
</reference>
<organism evidence="3 4">
    <name type="scientific">Vanilla planifolia</name>
    <name type="common">Vanilla</name>
    <dbReference type="NCBI Taxonomy" id="51239"/>
    <lineage>
        <taxon>Eukaryota</taxon>
        <taxon>Viridiplantae</taxon>
        <taxon>Streptophyta</taxon>
        <taxon>Embryophyta</taxon>
        <taxon>Tracheophyta</taxon>
        <taxon>Spermatophyta</taxon>
        <taxon>Magnoliopsida</taxon>
        <taxon>Liliopsida</taxon>
        <taxon>Asparagales</taxon>
        <taxon>Orchidaceae</taxon>
        <taxon>Vanilloideae</taxon>
        <taxon>Vanilleae</taxon>
        <taxon>Vanilla</taxon>
    </lineage>
</organism>
<evidence type="ECO:0000313" key="3">
    <source>
        <dbReference type="EMBL" id="KAG0480256.1"/>
    </source>
</evidence>
<evidence type="ECO:0008006" key="5">
    <source>
        <dbReference type="Google" id="ProtNLM"/>
    </source>
</evidence>
<evidence type="ECO:0000259" key="1">
    <source>
        <dbReference type="Pfam" id="PF00646"/>
    </source>
</evidence>
<dbReference type="InterPro" id="IPR036047">
    <property type="entry name" value="F-box-like_dom_sf"/>
</dbReference>
<keyword evidence="4" id="KW-1185">Reference proteome</keyword>
<dbReference type="SUPFAM" id="SSF81383">
    <property type="entry name" value="F-box domain"/>
    <property type="match status" value="1"/>
</dbReference>
<dbReference type="InterPro" id="IPR053772">
    <property type="entry name" value="At1g61320/At1g61330-like"/>
</dbReference>
<name>A0A835QZX7_VANPL</name>
<dbReference type="InterPro" id="IPR001810">
    <property type="entry name" value="F-box_dom"/>
</dbReference>
<dbReference type="OrthoDB" id="10254304at2759"/>
<protein>
    <recommendedName>
        <fullName evidence="5">F-box domain-containing protein</fullName>
    </recommendedName>
</protein>
<dbReference type="PANTHER" id="PTHR34145">
    <property type="entry name" value="OS02G0105600 PROTEIN"/>
    <property type="match status" value="1"/>
</dbReference>
<proteinExistence type="predicted"/>
<dbReference type="InterPro" id="IPR032675">
    <property type="entry name" value="LRR_dom_sf"/>
</dbReference>
<gene>
    <name evidence="3" type="ORF">HPP92_011114</name>
</gene>
<dbReference type="Gene3D" id="1.20.1280.50">
    <property type="match status" value="1"/>
</dbReference>
<dbReference type="InterPro" id="IPR055357">
    <property type="entry name" value="LRR_At1g61320_AtMIF1"/>
</dbReference>
<dbReference type="Gene3D" id="3.80.10.10">
    <property type="entry name" value="Ribonuclease Inhibitor"/>
    <property type="match status" value="1"/>
</dbReference>
<sequence length="506" mass="56287">MKSKRRWDSAAAASSSSLNPSLSLLPSVGGDVDRLTELPDVLRLYILSLLPIKSAIRTSVLSSRWRNMWRLRWPQPSLLDISAPSSISQSEFVTAVDDFLRRRGCARLDYLQVVFSPSSRHMTDLKRWLDYAASCSVSDLNLDLSPVPPSADTSGVSRRRRSRAASVAAPALDFNCESSSLTRLNLRGFHLTSLPPSFKKLAHSLEILSLCEIYLSYASLRRILSNCPFLRSLTIRRCPDLKKVIVPSSALRLTRLTVVDCRKASEISVSSLGLLSFRFSGALLKNYHIESGAALEDMYISSGGAVPAMPRGDWVKPFGELANLKILTLCSLALEYIAALSSRADSGFRWLPKLVELQLLMLMMAQSNLSDIYSFFKYCPCPRLEKLFIELPVSACDPSMEMYLEVPMEDPPGIGFDNLRILKLNGFKGHRNEVQLAGDLLKKSCILEHLVAVIPMGNAGENFESTANMQKYLSMQLHLLPKASSKAHIIVTECDDLQFRPTHSQV</sequence>
<accession>A0A835QZX7</accession>
<dbReference type="EMBL" id="JADCNL010000005">
    <property type="protein sequence ID" value="KAG0480256.1"/>
    <property type="molecule type" value="Genomic_DNA"/>
</dbReference>
<dbReference type="Pfam" id="PF00646">
    <property type="entry name" value="F-box"/>
    <property type="match status" value="1"/>
</dbReference>
<feature type="domain" description="At1g61320/AtMIF1 LRR" evidence="2">
    <location>
        <begin position="118"/>
        <end position="484"/>
    </location>
</feature>
<evidence type="ECO:0000259" key="2">
    <source>
        <dbReference type="Pfam" id="PF23622"/>
    </source>
</evidence>
<dbReference type="CDD" id="cd22160">
    <property type="entry name" value="F-box_AtFBL13-like"/>
    <property type="match status" value="1"/>
</dbReference>
<dbReference type="Pfam" id="PF23622">
    <property type="entry name" value="LRR_At1g61320_AtMIF1"/>
    <property type="match status" value="1"/>
</dbReference>
<evidence type="ECO:0000313" key="4">
    <source>
        <dbReference type="Proteomes" id="UP000636800"/>
    </source>
</evidence>
<dbReference type="AlphaFoldDB" id="A0A835QZX7"/>
<dbReference type="SUPFAM" id="SSF52047">
    <property type="entry name" value="RNI-like"/>
    <property type="match status" value="1"/>
</dbReference>
<comment type="caution">
    <text evidence="3">The sequence shown here is derived from an EMBL/GenBank/DDBJ whole genome shotgun (WGS) entry which is preliminary data.</text>
</comment>
<dbReference type="InterPro" id="IPR053781">
    <property type="entry name" value="F-box_AtFBL13-like"/>
</dbReference>
<dbReference type="PANTHER" id="PTHR34145:SF65">
    <property type="entry name" value="FBD DOMAIN-CONTAINING PROTEIN"/>
    <property type="match status" value="1"/>
</dbReference>
<feature type="domain" description="F-box" evidence="1">
    <location>
        <begin position="35"/>
        <end position="70"/>
    </location>
</feature>
<dbReference type="Proteomes" id="UP000636800">
    <property type="component" value="Chromosome 5"/>
</dbReference>